<evidence type="ECO:0000313" key="3">
    <source>
        <dbReference type="Proteomes" id="UP000006772"/>
    </source>
</evidence>
<dbReference type="InterPro" id="IPR018959">
    <property type="entry name" value="DUF1989"/>
</dbReference>
<evidence type="ECO:0000313" key="2">
    <source>
        <dbReference type="EMBL" id="EOA03109.1"/>
    </source>
</evidence>
<dbReference type="Proteomes" id="UP000006772">
    <property type="component" value="Unassembled WGS sequence"/>
</dbReference>
<proteinExistence type="predicted"/>
<gene>
    <name evidence="2" type="ORF">HFRIS_019268</name>
</gene>
<name>A0AAI9IBU5_9BURK</name>
<evidence type="ECO:0000259" key="1">
    <source>
        <dbReference type="Pfam" id="PF09347"/>
    </source>
</evidence>
<comment type="caution">
    <text evidence="2">The sequence shown here is derived from an EMBL/GenBank/DDBJ whole genome shotgun (WGS) entry which is preliminary data.</text>
</comment>
<dbReference type="Pfam" id="PF09347">
    <property type="entry name" value="DUF1989"/>
    <property type="match status" value="1"/>
</dbReference>
<dbReference type="PANTHER" id="PTHR31527">
    <property type="entry name" value="RE64534P"/>
    <property type="match status" value="1"/>
</dbReference>
<accession>A0AAI9IBU5</accession>
<dbReference type="PANTHER" id="PTHR31527:SF0">
    <property type="entry name" value="RE64534P"/>
    <property type="match status" value="1"/>
</dbReference>
<feature type="domain" description="DUF1989" evidence="1">
    <location>
        <begin position="9"/>
        <end position="172"/>
    </location>
</feature>
<dbReference type="AlphaFoldDB" id="A0AAI9IBU5"/>
<reference evidence="2 3" key="1">
    <citation type="journal article" date="2013" name="Front. Microbiol.">
        <title>The genome of the endophytic bacterium H. frisingense GSF30(T) identifies diverse strategies in the Herbaspirillum genus to interact with plants.</title>
        <authorList>
            <person name="Straub D."/>
            <person name="Rothballer M."/>
            <person name="Hartmann A."/>
            <person name="Ludewig U."/>
        </authorList>
    </citation>
    <scope>NUCLEOTIDE SEQUENCE [LARGE SCALE GENOMIC DNA]</scope>
    <source>
        <strain evidence="2 3">GSF30</strain>
    </source>
</reference>
<protein>
    <recommendedName>
        <fullName evidence="1">DUF1989 domain-containing protein</fullName>
    </recommendedName>
</protein>
<dbReference type="RefSeq" id="WP_006464809.1">
    <property type="nucleotide sequence ID" value="NZ_AEEC02000033.1"/>
</dbReference>
<organism evidence="2 3">
    <name type="scientific">Herbaspirillum frisingense GSF30</name>
    <dbReference type="NCBI Taxonomy" id="864073"/>
    <lineage>
        <taxon>Bacteria</taxon>
        <taxon>Pseudomonadati</taxon>
        <taxon>Pseudomonadota</taxon>
        <taxon>Betaproteobacteria</taxon>
        <taxon>Burkholderiales</taxon>
        <taxon>Oxalobacteraceae</taxon>
        <taxon>Herbaspirillum</taxon>
    </lineage>
</organism>
<dbReference type="EMBL" id="AEEC02000033">
    <property type="protein sequence ID" value="EOA03109.1"/>
    <property type="molecule type" value="Genomic_DNA"/>
</dbReference>
<sequence length="211" mass="23044">MCNHTHSLTVPAGHGRTFEVKAGQFLTITDVEGQQAADFVAVVAGDKSEKLSPTHTRRRLQSIFFDVGDHLYSSLDRPLLRVVADTVGVHDANVPACDDTRFTVDFNVIGHRNCLDNMHEGLALHGLSKFDVPEPFNLFQNGPVTPDRRMQVTDPTSKPGDHITFEVLEDLLCAVSSCPQDIIPGNGLRVTDIAISIHDADPHRRAGASTD</sequence>